<comment type="caution">
    <text evidence="3">The sequence shown here is derived from an EMBL/GenBank/DDBJ whole genome shotgun (WGS) entry which is preliminary data.</text>
</comment>
<feature type="region of interest" description="Disordered" evidence="1">
    <location>
        <begin position="337"/>
        <end position="364"/>
    </location>
</feature>
<keyword evidence="2" id="KW-1133">Transmembrane helix</keyword>
<reference evidence="3" key="1">
    <citation type="submission" date="2021-10" db="EMBL/GenBank/DDBJ databases">
        <title>Novel species in genus Arthrobacter.</title>
        <authorList>
            <person name="Liu Y."/>
        </authorList>
    </citation>
    <scope>NUCLEOTIDE SEQUENCE</scope>
    <source>
        <strain evidence="3">Zg-Y453</strain>
    </source>
</reference>
<organism evidence="3 4">
    <name type="scientific">Arthrobacter caoxuetaonis</name>
    <dbReference type="NCBI Taxonomy" id="2886935"/>
    <lineage>
        <taxon>Bacteria</taxon>
        <taxon>Bacillati</taxon>
        <taxon>Actinomycetota</taxon>
        <taxon>Actinomycetes</taxon>
        <taxon>Micrococcales</taxon>
        <taxon>Micrococcaceae</taxon>
        <taxon>Arthrobacter</taxon>
    </lineage>
</organism>
<name>A0A9X1MG33_9MICC</name>
<evidence type="ECO:0000313" key="4">
    <source>
        <dbReference type="Proteomes" id="UP001139158"/>
    </source>
</evidence>
<protein>
    <recommendedName>
        <fullName evidence="5">Conjugative transposon protein TcpC</fullName>
    </recommendedName>
</protein>
<dbReference type="RefSeq" id="WP_227897440.1">
    <property type="nucleotide sequence ID" value="NZ_CP099467.1"/>
</dbReference>
<feature type="compositionally biased region" description="Low complexity" evidence="1">
    <location>
        <begin position="340"/>
        <end position="351"/>
    </location>
</feature>
<dbReference type="Proteomes" id="UP001139158">
    <property type="component" value="Unassembled WGS sequence"/>
</dbReference>
<proteinExistence type="predicted"/>
<dbReference type="EMBL" id="JAJFZV010000018">
    <property type="protein sequence ID" value="MCC3299454.1"/>
    <property type="molecule type" value="Genomic_DNA"/>
</dbReference>
<keyword evidence="4" id="KW-1185">Reference proteome</keyword>
<evidence type="ECO:0000256" key="2">
    <source>
        <dbReference type="SAM" id="Phobius"/>
    </source>
</evidence>
<accession>A0A9X1MG33</accession>
<keyword evidence="2" id="KW-0472">Membrane</keyword>
<evidence type="ECO:0000313" key="3">
    <source>
        <dbReference type="EMBL" id="MCC3299454.1"/>
    </source>
</evidence>
<keyword evidence="2" id="KW-0812">Transmembrane</keyword>
<evidence type="ECO:0000256" key="1">
    <source>
        <dbReference type="SAM" id="MobiDB-lite"/>
    </source>
</evidence>
<dbReference type="AlphaFoldDB" id="A0A9X1MG33"/>
<gene>
    <name evidence="3" type="ORF">LJ757_16800</name>
</gene>
<feature type="transmembrane region" description="Helical" evidence="2">
    <location>
        <begin position="42"/>
        <end position="62"/>
    </location>
</feature>
<sequence>MARKTRNTAPQDQFWLEGVEELPRADIEFIDKTSKRMKFNRMFIYTTIGLMPVSLLANIAMLPKVLEEEPPPPAVAQSVSSPTKAVAMTAVENWLNADPSPLPGGRLLSWDGAEVQAEPSIVTNPDTGQTTENQGLQLHTMTIVTSGGSLYTTQVQVAYNEIRGAQVMGKPALIPRAPDETTAWPNLSAWPNLVQATKTDEISQAVEAWVGAFTSGDPNVLRLAVGDTAANRSYVPLVGAAASDIRVNLVASEPMAPDADGSERPATVVAQIEFKIKWANQEVTRGQALSSVTYDVLIENADTAAPKVVAWGGAGTGEELKPYANAVEGRKITSGAIQTDEGAAASAKAAEPAPPADAKKDSGK</sequence>
<evidence type="ECO:0008006" key="5">
    <source>
        <dbReference type="Google" id="ProtNLM"/>
    </source>
</evidence>